<reference evidence="3" key="1">
    <citation type="submission" date="2012-06" db="EMBL/GenBank/DDBJ databases">
        <title>The complete genome of Belliella baltica DSM 15883.</title>
        <authorList>
            <person name="Lucas S."/>
            <person name="Copeland A."/>
            <person name="Lapidus A."/>
            <person name="Goodwin L."/>
            <person name="Pitluck S."/>
            <person name="Peters L."/>
            <person name="Mikhailova N."/>
            <person name="Davenport K."/>
            <person name="Kyrpides N."/>
            <person name="Mavromatis K."/>
            <person name="Pagani I."/>
            <person name="Ivanova N."/>
            <person name="Ovchinnikova G."/>
            <person name="Zeytun A."/>
            <person name="Detter J.C."/>
            <person name="Han C."/>
            <person name="Land M."/>
            <person name="Hauser L."/>
            <person name="Markowitz V."/>
            <person name="Cheng J.-F."/>
            <person name="Hugenholtz P."/>
            <person name="Woyke T."/>
            <person name="Wu D."/>
            <person name="Tindall B."/>
            <person name="Pomrenke H."/>
            <person name="Brambilla E."/>
            <person name="Klenk H.-P."/>
            <person name="Eisen J.A."/>
        </authorList>
    </citation>
    <scope>NUCLEOTIDE SEQUENCE [LARGE SCALE GENOMIC DNA]</scope>
    <source>
        <strain evidence="3">DSM 15883 / CIP 108006 / LMG 21964 / BA134</strain>
    </source>
</reference>
<sequence length="440" mass="48294">MRKNFLIKTRSVFALILLLCVIFSVESFGQTCPTCTPSTNVSLTTGGTLENPISYTFGNNNNNSGASNQIFGFSGNGFYRWSTNNTITIRGLVVESGVFMTLGTSRSNGNTEAFSIEGLSATNRGCIIVKNGATLNLAWISELKYVDVCVEEGGKIIFDSENDNSGIKNSYTFDGVTINLQGPGASLEFGDSEIKIESGLDIVGWTGDITCPSAGSPNPTPTGQSGNISWNSDTVNICAILNFGVLPVEYLSFTAKHNSQDRSNEINWITASEKSNSHFIIERSVNDIKSWEVLSEVNGAINSDMPIEYNFKDSSLPLAGGNIYYRLKQVDLEVKSSLSEVISLKVGPMDGKGTWRVYPNPSNGEEIRLELLNRENYNGEEISIRLLSNYSSLENKQLIIKDIFEINNQLRQMLDPIGRGVAILEIIWGNQVEHLKILKK</sequence>
<dbReference type="STRING" id="866536.Belba_0579"/>
<dbReference type="eggNOG" id="COG3210">
    <property type="taxonomic scope" value="Bacteria"/>
</dbReference>
<evidence type="ECO:0000313" key="2">
    <source>
        <dbReference type="EMBL" id="AFL83236.1"/>
    </source>
</evidence>
<keyword evidence="3" id="KW-1185">Reference proteome</keyword>
<dbReference type="AlphaFoldDB" id="I3Z1W8"/>
<dbReference type="OrthoDB" id="1443240at2"/>
<organism evidence="2 3">
    <name type="scientific">Belliella baltica (strain DSM 15883 / CIP 108006 / LMG 21964 / BA134)</name>
    <dbReference type="NCBI Taxonomy" id="866536"/>
    <lineage>
        <taxon>Bacteria</taxon>
        <taxon>Pseudomonadati</taxon>
        <taxon>Bacteroidota</taxon>
        <taxon>Cytophagia</taxon>
        <taxon>Cytophagales</taxon>
        <taxon>Cyclobacteriaceae</taxon>
        <taxon>Belliella</taxon>
    </lineage>
</organism>
<proteinExistence type="predicted"/>
<feature type="signal peptide" evidence="1">
    <location>
        <begin position="1"/>
        <end position="29"/>
    </location>
</feature>
<evidence type="ECO:0000256" key="1">
    <source>
        <dbReference type="SAM" id="SignalP"/>
    </source>
</evidence>
<dbReference type="KEGG" id="bbd:Belba_0579"/>
<dbReference type="Proteomes" id="UP000006050">
    <property type="component" value="Chromosome"/>
</dbReference>
<protein>
    <recommendedName>
        <fullName evidence="4">Secretion system C-terminal sorting domain-containing protein</fullName>
    </recommendedName>
</protein>
<dbReference type="HOGENOM" id="CLU_638792_0_0_10"/>
<feature type="chain" id="PRO_5003684269" description="Secretion system C-terminal sorting domain-containing protein" evidence="1">
    <location>
        <begin position="30"/>
        <end position="440"/>
    </location>
</feature>
<dbReference type="RefSeq" id="WP_014771249.1">
    <property type="nucleotide sequence ID" value="NC_018010.1"/>
</dbReference>
<keyword evidence="1" id="KW-0732">Signal</keyword>
<name>I3Z1W8_BELBD</name>
<evidence type="ECO:0008006" key="4">
    <source>
        <dbReference type="Google" id="ProtNLM"/>
    </source>
</evidence>
<dbReference type="EMBL" id="CP003281">
    <property type="protein sequence ID" value="AFL83236.1"/>
    <property type="molecule type" value="Genomic_DNA"/>
</dbReference>
<gene>
    <name evidence="2" type="ordered locus">Belba_0579</name>
</gene>
<accession>I3Z1W8</accession>
<evidence type="ECO:0000313" key="3">
    <source>
        <dbReference type="Proteomes" id="UP000006050"/>
    </source>
</evidence>